<dbReference type="Proteomes" id="UP000516422">
    <property type="component" value="Chromosome"/>
</dbReference>
<dbReference type="RefSeq" id="WP_037653624.1">
    <property type="nucleotide sequence ID" value="NZ_CP051006.1"/>
</dbReference>
<organism evidence="1 2">
    <name type="scientific">Streptomyces griseofuscus</name>
    <dbReference type="NCBI Taxonomy" id="146922"/>
    <lineage>
        <taxon>Bacteria</taxon>
        <taxon>Bacillati</taxon>
        <taxon>Actinomycetota</taxon>
        <taxon>Actinomycetes</taxon>
        <taxon>Kitasatosporales</taxon>
        <taxon>Streptomycetaceae</taxon>
        <taxon>Streptomyces</taxon>
    </lineage>
</organism>
<evidence type="ECO:0000313" key="1">
    <source>
        <dbReference type="EMBL" id="QNT94928.1"/>
    </source>
</evidence>
<sequence length="67" mass="7295">MAASDIAQNIFGEGEKVYYAEGDELKVGEVLEITVDGDVKIASQFADSILTRHEKHVLAVQPYAEKG</sequence>
<dbReference type="GeneID" id="91464206"/>
<proteinExistence type="predicted"/>
<protein>
    <submittedName>
        <fullName evidence="1">Uncharacterized protein</fullName>
    </submittedName>
</protein>
<gene>
    <name evidence="1" type="ORF">HEP81_04656</name>
</gene>
<dbReference type="KEGG" id="sgf:HEP81_04656"/>
<reference evidence="1 2" key="1">
    <citation type="submission" date="2020-04" db="EMBL/GenBank/DDBJ databases">
        <title>Characterization and engineering of Streptomyces griseofuscus DSM40191 as a potential heterologous host for expression of BGCs.</title>
        <authorList>
            <person name="Gren T."/>
            <person name="Whitford C.M."/>
            <person name="Mohite O.S."/>
            <person name="Joergensen T.S."/>
            <person name="Nielsen J.B."/>
            <person name="Lee S.Y."/>
            <person name="Weber T."/>
        </authorList>
    </citation>
    <scope>NUCLEOTIDE SEQUENCE [LARGE SCALE GENOMIC DNA]</scope>
    <source>
        <strain evidence="1 2">DSM 40191</strain>
    </source>
</reference>
<evidence type="ECO:0000313" key="2">
    <source>
        <dbReference type="Proteomes" id="UP000516422"/>
    </source>
</evidence>
<dbReference type="AlphaFoldDB" id="A0A7H1Q3P8"/>
<dbReference type="EMBL" id="CP051006">
    <property type="protein sequence ID" value="QNT94928.1"/>
    <property type="molecule type" value="Genomic_DNA"/>
</dbReference>
<name>A0A7H1Q3P8_9ACTN</name>
<accession>A0A7H1Q3P8</accession>